<dbReference type="Pfam" id="PF07549">
    <property type="entry name" value="Sec_GG"/>
    <property type="match status" value="2"/>
</dbReference>
<dbReference type="NCBIfam" id="TIGR01129">
    <property type="entry name" value="secD"/>
    <property type="match status" value="1"/>
</dbReference>
<feature type="transmembrane region" description="Helical" evidence="9">
    <location>
        <begin position="658"/>
        <end position="682"/>
    </location>
</feature>
<keyword evidence="2 9" id="KW-0813">Transport</keyword>
<dbReference type="RefSeq" id="WP_210759325.1">
    <property type="nucleotide sequence ID" value="NZ_CP060139.1"/>
</dbReference>
<feature type="transmembrane region" description="Helical" evidence="9">
    <location>
        <begin position="588"/>
        <end position="609"/>
    </location>
</feature>
<keyword evidence="3 9" id="KW-1003">Cell membrane</keyword>
<evidence type="ECO:0000313" key="16">
    <source>
        <dbReference type="Proteomes" id="UP000516305"/>
    </source>
</evidence>
<dbReference type="InterPro" id="IPR005791">
    <property type="entry name" value="SecD"/>
</dbReference>
<dbReference type="PANTHER" id="PTHR30081:SF1">
    <property type="entry name" value="PROTEIN TRANSLOCASE SUBUNIT SECD"/>
    <property type="match status" value="1"/>
</dbReference>
<feature type="compositionally biased region" description="Low complexity" evidence="11">
    <location>
        <begin position="296"/>
        <end position="313"/>
    </location>
</feature>
<dbReference type="InterPro" id="IPR048634">
    <property type="entry name" value="SecD_SecF_C"/>
</dbReference>
<dbReference type="Pfam" id="PF22599">
    <property type="entry name" value="SecDF_P1_head"/>
    <property type="match status" value="1"/>
</dbReference>
<dbReference type="PRINTS" id="PR01755">
    <property type="entry name" value="SECFTRNLCASE"/>
</dbReference>
<feature type="transmembrane region" description="Helical" evidence="9">
    <location>
        <begin position="920"/>
        <end position="940"/>
    </location>
</feature>
<dbReference type="KEGG" id="chyd:H4K34_02845"/>
<dbReference type="FunFam" id="1.20.1640.10:FF:000004">
    <property type="entry name" value="Protein translocase subunit SecD"/>
    <property type="match status" value="1"/>
</dbReference>
<dbReference type="InterPro" id="IPR022813">
    <property type="entry name" value="SecD/SecF_arch_bac"/>
</dbReference>
<dbReference type="InterPro" id="IPR005665">
    <property type="entry name" value="SecF_bac"/>
</dbReference>
<dbReference type="InterPro" id="IPR022645">
    <property type="entry name" value="SecD/SecF_bac"/>
</dbReference>
<dbReference type="GO" id="GO:0005886">
    <property type="term" value="C:plasma membrane"/>
    <property type="evidence" value="ECO:0007669"/>
    <property type="project" value="UniProtKB-SubCell"/>
</dbReference>
<dbReference type="AlphaFoldDB" id="A0A7H0VGF0"/>
<dbReference type="GO" id="GO:0065002">
    <property type="term" value="P:intracellular protein transmembrane transport"/>
    <property type="evidence" value="ECO:0007669"/>
    <property type="project" value="UniProtKB-UniRule"/>
</dbReference>
<keyword evidence="8 9" id="KW-0472">Membrane</keyword>
<evidence type="ECO:0000256" key="11">
    <source>
        <dbReference type="SAM" id="MobiDB-lite"/>
    </source>
</evidence>
<evidence type="ECO:0000259" key="13">
    <source>
        <dbReference type="Pfam" id="PF21760"/>
    </source>
</evidence>
<evidence type="ECO:0000256" key="2">
    <source>
        <dbReference type="ARBA" id="ARBA00022448"/>
    </source>
</evidence>
<evidence type="ECO:0000256" key="1">
    <source>
        <dbReference type="ARBA" id="ARBA00004651"/>
    </source>
</evidence>
<feature type="transmembrane region" description="Helical" evidence="9">
    <location>
        <begin position="885"/>
        <end position="908"/>
    </location>
</feature>
<evidence type="ECO:0000313" key="15">
    <source>
        <dbReference type="EMBL" id="QNR24798.1"/>
    </source>
</evidence>
<comment type="caution">
    <text evidence="9">Lacks conserved residue(s) required for the propagation of feature annotation.</text>
</comment>
<evidence type="ECO:0000256" key="9">
    <source>
        <dbReference type="HAMAP-Rule" id="MF_01463"/>
    </source>
</evidence>
<organism evidence="15 16">
    <name type="scientific">Croceimicrobium hydrocarbonivorans</name>
    <dbReference type="NCBI Taxonomy" id="2761580"/>
    <lineage>
        <taxon>Bacteria</taxon>
        <taxon>Pseudomonadati</taxon>
        <taxon>Bacteroidota</taxon>
        <taxon>Flavobacteriia</taxon>
        <taxon>Flavobacteriales</taxon>
        <taxon>Owenweeksiaceae</taxon>
        <taxon>Croceimicrobium</taxon>
    </lineage>
</organism>
<dbReference type="HAMAP" id="MF_01464_B">
    <property type="entry name" value="SecF_B"/>
    <property type="match status" value="1"/>
</dbReference>
<proteinExistence type="inferred from homology"/>
<accession>A0A7H0VGF0</accession>
<comment type="subunit">
    <text evidence="9">Forms a complex with SecF. Part of the essential Sec protein translocation apparatus which comprises SecA, SecYEG and auxiliary proteins SecDF. Other proteins may also be involved.</text>
</comment>
<feature type="transmembrane region" description="Helical" evidence="9">
    <location>
        <begin position="536"/>
        <end position="556"/>
    </location>
</feature>
<evidence type="ECO:0000256" key="3">
    <source>
        <dbReference type="ARBA" id="ARBA00022475"/>
    </source>
</evidence>
<evidence type="ECO:0000256" key="8">
    <source>
        <dbReference type="ARBA" id="ARBA00023136"/>
    </source>
</evidence>
<dbReference type="InterPro" id="IPR055344">
    <property type="entry name" value="SecD_SecF_C_bact"/>
</dbReference>
<dbReference type="SUPFAM" id="SSF82866">
    <property type="entry name" value="Multidrug efflux transporter AcrB transmembrane domain"/>
    <property type="match status" value="2"/>
</dbReference>
<feature type="transmembrane region" description="Helical" evidence="9">
    <location>
        <begin position="973"/>
        <end position="991"/>
    </location>
</feature>
<comment type="similarity">
    <text evidence="9">Belongs to the SecD/SecF family. SecD subfamily.</text>
</comment>
<feature type="region of interest" description="Disordered" evidence="11">
    <location>
        <begin position="296"/>
        <end position="315"/>
    </location>
</feature>
<comment type="subcellular location">
    <subcellularLocation>
        <location evidence="1 9">Cell membrane</location>
        <topology evidence="1 9">Multi-pass membrane protein</topology>
    </subcellularLocation>
</comment>
<name>A0A7H0VGF0_9FLAO</name>
<comment type="subunit">
    <text evidence="10">Forms a complex with SecD. Part of the essential Sec protein translocation apparatus which comprises SecA, SecYEG and auxiliary proteins SecDF. Other proteins may also be involved.</text>
</comment>
<keyword evidence="16" id="KW-1185">Reference proteome</keyword>
<dbReference type="Pfam" id="PF21760">
    <property type="entry name" value="SecD_1st"/>
    <property type="match status" value="1"/>
</dbReference>
<feature type="transmembrane region" description="Helical" evidence="9">
    <location>
        <begin position="630"/>
        <end position="652"/>
    </location>
</feature>
<keyword evidence="6 9" id="KW-1133">Transmembrane helix</keyword>
<dbReference type="InterPro" id="IPR022646">
    <property type="entry name" value="SecD/SecF_CS"/>
</dbReference>
<evidence type="ECO:0000256" key="4">
    <source>
        <dbReference type="ARBA" id="ARBA00022692"/>
    </source>
</evidence>
<feature type="domain" description="Protein export membrane protein SecD/SecF C-terminal" evidence="12">
    <location>
        <begin position="840"/>
        <end position="1024"/>
    </location>
</feature>
<dbReference type="HAMAP" id="MF_01463_B">
    <property type="entry name" value="SecD_B"/>
    <property type="match status" value="1"/>
</dbReference>
<dbReference type="InterPro" id="IPR054384">
    <property type="entry name" value="SecDF_P1_head"/>
</dbReference>
<dbReference type="Pfam" id="PF02355">
    <property type="entry name" value="SecD_SecF_C"/>
    <property type="match status" value="2"/>
</dbReference>
<keyword evidence="5 9" id="KW-0653">Protein transport</keyword>
<feature type="transmembrane region" description="Helical" evidence="9">
    <location>
        <begin position="860"/>
        <end position="878"/>
    </location>
</feature>
<feature type="transmembrane region" description="Helical" evidence="9">
    <location>
        <begin position="716"/>
        <end position="734"/>
    </location>
</feature>
<evidence type="ECO:0000259" key="12">
    <source>
        <dbReference type="Pfam" id="PF02355"/>
    </source>
</evidence>
<evidence type="ECO:0000256" key="7">
    <source>
        <dbReference type="ARBA" id="ARBA00023010"/>
    </source>
</evidence>
<dbReference type="GO" id="GO:0043952">
    <property type="term" value="P:protein transport by the Sec complex"/>
    <property type="evidence" value="ECO:0007669"/>
    <property type="project" value="UniProtKB-UniRule"/>
</dbReference>
<feature type="domain" description="SecDF P1 head subdomain" evidence="14">
    <location>
        <begin position="410"/>
        <end position="513"/>
    </location>
</feature>
<dbReference type="Gene3D" id="3.30.70.3220">
    <property type="match status" value="1"/>
</dbReference>
<feature type="domain" description="Protein export membrane protein SecD/SecF C-terminal" evidence="12">
    <location>
        <begin position="515"/>
        <end position="679"/>
    </location>
</feature>
<dbReference type="GO" id="GO:0006605">
    <property type="term" value="P:protein targeting"/>
    <property type="evidence" value="ECO:0007669"/>
    <property type="project" value="UniProtKB-UniRule"/>
</dbReference>
<dbReference type="EMBL" id="CP060139">
    <property type="protein sequence ID" value="QNR24798.1"/>
    <property type="molecule type" value="Genomic_DNA"/>
</dbReference>
<dbReference type="Gene3D" id="1.20.1640.10">
    <property type="entry name" value="Multidrug efflux transporter AcrB transmembrane domain"/>
    <property type="match status" value="2"/>
</dbReference>
<reference evidence="15 16" key="1">
    <citation type="submission" date="2020-08" db="EMBL/GenBank/DDBJ databases">
        <title>Croceimicrobium hydrocarbonivorans gen. nov., sp. nov., a novel marine bacterium isolated from a bacterial consortium that degrades polyethylene terephthalate.</title>
        <authorList>
            <person name="Liu R."/>
        </authorList>
    </citation>
    <scope>NUCLEOTIDE SEQUENCE [LARGE SCALE GENOMIC DNA]</scope>
    <source>
        <strain evidence="15 16">A20-9</strain>
    </source>
</reference>
<comment type="function">
    <text evidence="9">Part of the Sec protein translocase complex. Interacts with the SecYEG preprotein conducting channel. SecDF uses the proton motive force (PMF) to complete protein translocation after the ATP-dependent function of SecA.</text>
</comment>
<keyword evidence="7 9" id="KW-0811">Translocation</keyword>
<feature type="transmembrane region" description="Helical" evidence="9">
    <location>
        <begin position="997"/>
        <end position="1021"/>
    </location>
</feature>
<comment type="similarity">
    <text evidence="10">Belongs to the SecD/SecF family. SecF subfamily.</text>
</comment>
<dbReference type="Gene3D" id="3.30.1360.200">
    <property type="match status" value="1"/>
</dbReference>
<evidence type="ECO:0000256" key="6">
    <source>
        <dbReference type="ARBA" id="ARBA00022989"/>
    </source>
</evidence>
<evidence type="ECO:0000256" key="5">
    <source>
        <dbReference type="ARBA" id="ARBA00022927"/>
    </source>
</evidence>
<feature type="domain" description="Protein translocase subunit SecDF P1" evidence="13">
    <location>
        <begin position="186"/>
        <end position="242"/>
    </location>
</feature>
<dbReference type="InterPro" id="IPR048631">
    <property type="entry name" value="SecD_1st"/>
</dbReference>
<dbReference type="GO" id="GO:0015450">
    <property type="term" value="F:protein-transporting ATPase activity"/>
    <property type="evidence" value="ECO:0007669"/>
    <property type="project" value="InterPro"/>
</dbReference>
<feature type="transmembrane region" description="Helical" evidence="9">
    <location>
        <begin position="563"/>
        <end position="582"/>
    </location>
</feature>
<gene>
    <name evidence="15" type="primary">secDF</name>
    <name evidence="9" type="synonym">secD</name>
    <name evidence="10" type="synonym">secF</name>
    <name evidence="15" type="ORF">H4K34_02845</name>
</gene>
<protein>
    <recommendedName>
        <fullName evidence="9 10">Multifunctional fusion protein</fullName>
    </recommendedName>
    <domain>
        <recommendedName>
            <fullName evidence="9">Protein translocase subunit SecD</fullName>
        </recommendedName>
    </domain>
    <domain>
        <recommendedName>
            <fullName evidence="10">Protein-export membrane protein SecF</fullName>
        </recommendedName>
    </domain>
</protein>
<dbReference type="PANTHER" id="PTHR30081">
    <property type="entry name" value="PROTEIN-EXPORT MEMBRANE PROTEIN SEC"/>
    <property type="match status" value="1"/>
</dbReference>
<dbReference type="NCBIfam" id="TIGR00966">
    <property type="entry name" value="transloc_SecF"/>
    <property type="match status" value="1"/>
</dbReference>
<dbReference type="NCBIfam" id="TIGR00916">
    <property type="entry name" value="2A0604s01"/>
    <property type="match status" value="2"/>
</dbReference>
<sequence>MQNKGVIRLFAIVFALACIYQLSFTYITRSVESDADDYAAGDPERRESYLDSMRSEVVYNVFVDDFTYAEVKEQEINLGLDLRGGMNVILEVSVKDILREISNQSKNIVFTEAIKLADKNATENQENYLDNFFAAFKQINAERGGNLKMSDPKVFGTKEMNDKLGFNASDAEVEAELRAQVNASVENVYTVLRARIDQFGVVQPNIQRLGEGGRILVELPGVKDPDRVKKLLQSTAKLEFFELYEGYEMLNFMVQANERLRGLVENPNAGKDSAAAQENGVVEGSDFLNEIQAVTDASNDSTSNDSTASMASAEVDSLASDSTSMVNQFNPLWEVFGPNVNQETGQPNSGPIVGVSRVGDTDKVNEYLSNPRILALIPGNLRNVKFIWTAKPDDGGFLYLLAAKTTRDGKAAMEGDVVVDARQDFNQANEPIVTMSMNASGASRWAKITREAVGDQSNPEDNRSVAVVLDNLAYSYPRVIREISNGNTEIVGSFSVNDAQDLATILKAGALPVASNIIQADIVGPSLGKQAISAGLWSFVIALAIVMIYMIFYYNGAGAASDLALIVNMFFIFGVLASLGAVLTLPGIAGIVLTIGMAVDANVLIYERIREELTHGKGLRLAIEDGYKNAYSSIIDANVTTFLTGVILYAFGTGPIRGFATTLIIGILTSLFCAIFITRLVFEARLGAKKSVSFFTGATRNAFTKFNFDFLAKRKIAYTISGLIILTGIISLSTRGLNYGVDFVGGRSYQVRFDKDVNSVDIQTALGDHFVNEDGAKVYPEVKTIGDASQVIITTKYKINETGTEVEADIKNRLYEGVTAFYQNAPSKEDFFSEASGASDIGIVAERQVGPTIADDIKSSAVLAIIFSLVVIFLYILIRFSKWQFSAGAVVAAFHDVLVVLSLFSLLYGILPFSLEIDQAFIAAVLTVIGYSLNDTVVVFDRIREYMRTHNLKKKGMNEVVNDALNRTLSRTINTSLTTFFVLLIIFIFGGEVIRGFMFALLIGIVVGTYSSLFIATPIMIDTMKKEEE</sequence>
<dbReference type="Proteomes" id="UP000516305">
    <property type="component" value="Chromosome"/>
</dbReference>
<dbReference type="NCBIfam" id="NF009585">
    <property type="entry name" value="PRK13024.1-5"/>
    <property type="match status" value="1"/>
</dbReference>
<evidence type="ECO:0000256" key="10">
    <source>
        <dbReference type="HAMAP-Rule" id="MF_01464"/>
    </source>
</evidence>
<keyword evidence="4 9" id="KW-0812">Transmembrane</keyword>
<evidence type="ECO:0000259" key="14">
    <source>
        <dbReference type="Pfam" id="PF22599"/>
    </source>
</evidence>